<comment type="subcellular location">
    <subcellularLocation>
        <location evidence="1">Endoplasmic reticulum lumen</location>
    </subcellularLocation>
</comment>
<evidence type="ECO:0000256" key="5">
    <source>
        <dbReference type="ARBA" id="ARBA00022824"/>
    </source>
</evidence>
<dbReference type="OrthoDB" id="19623at2759"/>
<dbReference type="FunFam" id="3.40.50.300:FF:002276">
    <property type="entry name" value="Torsin, putative"/>
    <property type="match status" value="1"/>
</dbReference>
<proteinExistence type="inferred from homology"/>
<dbReference type="InParanoid" id="A0A2J7QV80"/>
<comment type="similarity">
    <text evidence="2">Belongs to the ClpA/ClpB family. Torsin subfamily.</text>
</comment>
<dbReference type="GO" id="GO:0016887">
    <property type="term" value="F:ATP hydrolysis activity"/>
    <property type="evidence" value="ECO:0007669"/>
    <property type="project" value="InterPro"/>
</dbReference>
<evidence type="ECO:0000256" key="2">
    <source>
        <dbReference type="ARBA" id="ARBA00006235"/>
    </source>
</evidence>
<sequence length="340" mass="38345">MICDWKIIHLFITLLWTGTIASFDPLSVTGIGVGAGSMFSANWNKMFCILGECCYEIPHNLTMLESSLKEHLFGQHIARDVVTQAIKAHFKDPPPGKALVLSFNGLPGGGKTFVSQFIIKSLYKSGLQSQYVHYFNGRTHFPLKSKTDIYKIHLGDWIRGNVSQCGRSLFLFDEVDKTPEGVLDGVKPFLDYHEHIDGIDFRKATFIFVSNTGSQIIAEKLLEFWEKGGKRENLQLSDFEDLLRKGLFNEKGGFYKSDTIESNLIDHYVPFLPLEESHIRQCIEAEFHHRGKEIPHEEVYKEVLKGVTFGPGSLRLFAHSGCKRISSKVAALLESPLFTG</sequence>
<dbReference type="InterPro" id="IPR049337">
    <property type="entry name" value="TOR1A_C"/>
</dbReference>
<evidence type="ECO:0000259" key="8">
    <source>
        <dbReference type="Pfam" id="PF21376"/>
    </source>
</evidence>
<feature type="domain" description="Torsin-1A C-terminal" evidence="8">
    <location>
        <begin position="274"/>
        <end position="329"/>
    </location>
</feature>
<reference evidence="9 10" key="1">
    <citation type="submission" date="2017-12" db="EMBL/GenBank/DDBJ databases">
        <title>Hemimetabolous genomes reveal molecular basis of termite eusociality.</title>
        <authorList>
            <person name="Harrison M.C."/>
            <person name="Jongepier E."/>
            <person name="Robertson H.M."/>
            <person name="Arning N."/>
            <person name="Bitard-Feildel T."/>
            <person name="Chao H."/>
            <person name="Childers C.P."/>
            <person name="Dinh H."/>
            <person name="Doddapaneni H."/>
            <person name="Dugan S."/>
            <person name="Gowin J."/>
            <person name="Greiner C."/>
            <person name="Han Y."/>
            <person name="Hu H."/>
            <person name="Hughes D.S.T."/>
            <person name="Huylmans A.-K."/>
            <person name="Kemena C."/>
            <person name="Kremer L.P.M."/>
            <person name="Lee S.L."/>
            <person name="Lopez-Ezquerra A."/>
            <person name="Mallet L."/>
            <person name="Monroy-Kuhn J.M."/>
            <person name="Moser A."/>
            <person name="Murali S.C."/>
            <person name="Muzny D.M."/>
            <person name="Otani S."/>
            <person name="Piulachs M.-D."/>
            <person name="Poelchau M."/>
            <person name="Qu J."/>
            <person name="Schaub F."/>
            <person name="Wada-Katsumata A."/>
            <person name="Worley K.C."/>
            <person name="Xie Q."/>
            <person name="Ylla G."/>
            <person name="Poulsen M."/>
            <person name="Gibbs R.A."/>
            <person name="Schal C."/>
            <person name="Richards S."/>
            <person name="Belles X."/>
            <person name="Korb J."/>
            <person name="Bornberg-Bauer E."/>
        </authorList>
    </citation>
    <scope>NUCLEOTIDE SEQUENCE [LARGE SCALE GENOMIC DNA]</scope>
    <source>
        <tissue evidence="9">Whole body</tissue>
    </source>
</reference>
<dbReference type="GO" id="GO:0005524">
    <property type="term" value="F:ATP binding"/>
    <property type="evidence" value="ECO:0007669"/>
    <property type="project" value="UniProtKB-KW"/>
</dbReference>
<keyword evidence="6" id="KW-0067">ATP-binding</keyword>
<evidence type="ECO:0000256" key="7">
    <source>
        <dbReference type="ARBA" id="ARBA00023180"/>
    </source>
</evidence>
<dbReference type="PANTHER" id="PTHR10760:SF2">
    <property type="entry name" value="LD13476P-RELATED"/>
    <property type="match status" value="1"/>
</dbReference>
<gene>
    <name evidence="9" type="primary">TOR1B_3</name>
    <name evidence="9" type="ORF">B7P43_G03882</name>
</gene>
<accession>A0A2J7QV80</accession>
<dbReference type="EMBL" id="NEVH01010478">
    <property type="protein sequence ID" value="PNF32483.1"/>
    <property type="molecule type" value="Genomic_DNA"/>
</dbReference>
<dbReference type="InterPro" id="IPR027417">
    <property type="entry name" value="P-loop_NTPase"/>
</dbReference>
<dbReference type="SUPFAM" id="SSF52540">
    <property type="entry name" value="P-loop containing nucleoside triphosphate hydrolases"/>
    <property type="match status" value="1"/>
</dbReference>
<dbReference type="EMBL" id="NEVH01010478">
    <property type="protein sequence ID" value="PNF32485.1"/>
    <property type="molecule type" value="Genomic_DNA"/>
</dbReference>
<dbReference type="STRING" id="105785.A0A2J7QV80"/>
<evidence type="ECO:0000256" key="6">
    <source>
        <dbReference type="ARBA" id="ARBA00022840"/>
    </source>
</evidence>
<dbReference type="PANTHER" id="PTHR10760">
    <property type="entry name" value="TORSIN"/>
    <property type="match status" value="1"/>
</dbReference>
<keyword evidence="5" id="KW-0256">Endoplasmic reticulum</keyword>
<dbReference type="EMBL" id="NEVH01010478">
    <property type="protein sequence ID" value="PNF32486.1"/>
    <property type="molecule type" value="Genomic_DNA"/>
</dbReference>
<dbReference type="Gene3D" id="3.40.50.300">
    <property type="entry name" value="P-loop containing nucleotide triphosphate hydrolases"/>
    <property type="match status" value="1"/>
</dbReference>
<dbReference type="Proteomes" id="UP000235965">
    <property type="component" value="Unassembled WGS sequence"/>
</dbReference>
<dbReference type="GO" id="GO:0071218">
    <property type="term" value="P:cellular response to misfolded protein"/>
    <property type="evidence" value="ECO:0007669"/>
    <property type="project" value="TreeGrafter"/>
</dbReference>
<protein>
    <submittedName>
        <fullName evidence="9">Torsin-1B</fullName>
    </submittedName>
</protein>
<dbReference type="AlphaFoldDB" id="A0A2J7QV80"/>
<organism evidence="9 10">
    <name type="scientific">Cryptotermes secundus</name>
    <dbReference type="NCBI Taxonomy" id="105785"/>
    <lineage>
        <taxon>Eukaryota</taxon>
        <taxon>Metazoa</taxon>
        <taxon>Ecdysozoa</taxon>
        <taxon>Arthropoda</taxon>
        <taxon>Hexapoda</taxon>
        <taxon>Insecta</taxon>
        <taxon>Pterygota</taxon>
        <taxon>Neoptera</taxon>
        <taxon>Polyneoptera</taxon>
        <taxon>Dictyoptera</taxon>
        <taxon>Blattodea</taxon>
        <taxon>Blattoidea</taxon>
        <taxon>Termitoidae</taxon>
        <taxon>Kalotermitidae</taxon>
        <taxon>Cryptotermitinae</taxon>
        <taxon>Cryptotermes</taxon>
    </lineage>
</organism>
<dbReference type="Pfam" id="PF21376">
    <property type="entry name" value="TOR1A_C"/>
    <property type="match status" value="1"/>
</dbReference>
<name>A0A2J7QV80_9NEOP</name>
<dbReference type="GO" id="GO:0005788">
    <property type="term" value="C:endoplasmic reticulum lumen"/>
    <property type="evidence" value="ECO:0007669"/>
    <property type="project" value="UniProtKB-SubCell"/>
</dbReference>
<evidence type="ECO:0000313" key="9">
    <source>
        <dbReference type="EMBL" id="PNF32486.1"/>
    </source>
</evidence>
<dbReference type="Pfam" id="PF06309">
    <property type="entry name" value="Torsin"/>
    <property type="match status" value="1"/>
</dbReference>
<dbReference type="EMBL" id="NEVH01010478">
    <property type="protein sequence ID" value="PNF32484.1"/>
    <property type="molecule type" value="Genomic_DNA"/>
</dbReference>
<evidence type="ECO:0000313" key="10">
    <source>
        <dbReference type="Proteomes" id="UP000235965"/>
    </source>
</evidence>
<keyword evidence="3" id="KW-0732">Signal</keyword>
<comment type="caution">
    <text evidence="9">The sequence shown here is derived from an EMBL/GenBank/DDBJ whole genome shotgun (WGS) entry which is preliminary data.</text>
</comment>
<keyword evidence="7" id="KW-0325">Glycoprotein</keyword>
<dbReference type="FunCoup" id="A0A2J7QV80">
    <property type="interactions" value="1058"/>
</dbReference>
<dbReference type="InterPro" id="IPR010448">
    <property type="entry name" value="Torsin"/>
</dbReference>
<keyword evidence="10" id="KW-1185">Reference proteome</keyword>
<evidence type="ECO:0000256" key="3">
    <source>
        <dbReference type="ARBA" id="ARBA00022729"/>
    </source>
</evidence>
<keyword evidence="4" id="KW-0547">Nucleotide-binding</keyword>
<evidence type="ECO:0000256" key="4">
    <source>
        <dbReference type="ARBA" id="ARBA00022741"/>
    </source>
</evidence>
<evidence type="ECO:0000256" key="1">
    <source>
        <dbReference type="ARBA" id="ARBA00004319"/>
    </source>
</evidence>